<dbReference type="InterPro" id="IPR036291">
    <property type="entry name" value="NAD(P)-bd_dom_sf"/>
</dbReference>
<dbReference type="Pfam" id="PF13460">
    <property type="entry name" value="NAD_binding_10"/>
    <property type="match status" value="1"/>
</dbReference>
<dbReference type="InterPro" id="IPR016040">
    <property type="entry name" value="NAD(P)-bd_dom"/>
</dbReference>
<gene>
    <name evidence="4" type="ORF">Krac_12620</name>
</gene>
<dbReference type="RefSeq" id="WP_007908796.1">
    <property type="nucleotide sequence ID" value="NZ_ADVG01000001.1"/>
</dbReference>
<proteinExistence type="predicted"/>
<dbReference type="Proteomes" id="UP000004508">
    <property type="component" value="Unassembled WGS sequence"/>
</dbReference>
<protein>
    <submittedName>
        <fullName evidence="4">NAD-dependent epimerase/dehydratase</fullName>
    </submittedName>
</protein>
<dbReference type="EMBL" id="ADVG01000001">
    <property type="protein sequence ID" value="EFH90975.1"/>
    <property type="molecule type" value="Genomic_DNA"/>
</dbReference>
<dbReference type="InParanoid" id="D6TI05"/>
<dbReference type="SUPFAM" id="SSF51735">
    <property type="entry name" value="NAD(P)-binding Rossmann-fold domains"/>
    <property type="match status" value="1"/>
</dbReference>
<dbReference type="STRING" id="485913.Krac_12620"/>
<comment type="caution">
    <text evidence="4">The sequence shown here is derived from an EMBL/GenBank/DDBJ whole genome shotgun (WGS) entry which is preliminary data.</text>
</comment>
<name>D6TI05_KTERA</name>
<feature type="domain" description="NAD(P)-binding" evidence="3">
    <location>
        <begin position="8"/>
        <end position="189"/>
    </location>
</feature>
<dbReference type="Gene3D" id="3.40.50.720">
    <property type="entry name" value="NAD(P)-binding Rossmann-like Domain"/>
    <property type="match status" value="1"/>
</dbReference>
<evidence type="ECO:0000256" key="2">
    <source>
        <dbReference type="ARBA" id="ARBA00023276"/>
    </source>
</evidence>
<dbReference type="PANTHER" id="PTHR47128">
    <property type="match status" value="1"/>
</dbReference>
<evidence type="ECO:0000259" key="3">
    <source>
        <dbReference type="Pfam" id="PF13460"/>
    </source>
</evidence>
<dbReference type="InterPro" id="IPR044256">
    <property type="entry name" value="HCF244-like"/>
</dbReference>
<accession>D6TI05</accession>
<dbReference type="PANTHER" id="PTHR47128:SF2">
    <property type="entry name" value="PROTEIN HIGH CHLOROPHYLL FLUORESCENCE PHENOTYPE 244, CHLOROPLASTIC"/>
    <property type="match status" value="1"/>
</dbReference>
<dbReference type="eggNOG" id="COG0702">
    <property type="taxonomic scope" value="Bacteria"/>
</dbReference>
<evidence type="ECO:0000313" key="4">
    <source>
        <dbReference type="EMBL" id="EFH90975.1"/>
    </source>
</evidence>
<evidence type="ECO:0000256" key="1">
    <source>
        <dbReference type="ARBA" id="ARBA00022531"/>
    </source>
</evidence>
<dbReference type="GO" id="GO:0009523">
    <property type="term" value="C:photosystem II"/>
    <property type="evidence" value="ECO:0007669"/>
    <property type="project" value="UniProtKB-KW"/>
</dbReference>
<dbReference type="GO" id="GO:0015979">
    <property type="term" value="P:photosynthesis"/>
    <property type="evidence" value="ECO:0007669"/>
    <property type="project" value="UniProtKB-KW"/>
</dbReference>
<dbReference type="AlphaFoldDB" id="D6TI05"/>
<keyword evidence="2" id="KW-0604">Photosystem II</keyword>
<keyword evidence="1" id="KW-0602">Photosynthesis</keyword>
<evidence type="ECO:0000313" key="5">
    <source>
        <dbReference type="Proteomes" id="UP000004508"/>
    </source>
</evidence>
<reference evidence="4 5" key="1">
    <citation type="journal article" date="2011" name="Stand. Genomic Sci.">
        <title>Non-contiguous finished genome sequence and contextual data of the filamentous soil bacterium Ktedonobacter racemifer type strain (SOSP1-21).</title>
        <authorList>
            <person name="Chang Y.J."/>
            <person name="Land M."/>
            <person name="Hauser L."/>
            <person name="Chertkov O."/>
            <person name="Del Rio T.G."/>
            <person name="Nolan M."/>
            <person name="Copeland A."/>
            <person name="Tice H."/>
            <person name="Cheng J.F."/>
            <person name="Lucas S."/>
            <person name="Han C."/>
            <person name="Goodwin L."/>
            <person name="Pitluck S."/>
            <person name="Ivanova N."/>
            <person name="Ovchinikova G."/>
            <person name="Pati A."/>
            <person name="Chen A."/>
            <person name="Palaniappan K."/>
            <person name="Mavromatis K."/>
            <person name="Liolios K."/>
            <person name="Brettin T."/>
            <person name="Fiebig A."/>
            <person name="Rohde M."/>
            <person name="Abt B."/>
            <person name="Goker M."/>
            <person name="Detter J.C."/>
            <person name="Woyke T."/>
            <person name="Bristow J."/>
            <person name="Eisen J.A."/>
            <person name="Markowitz V."/>
            <person name="Hugenholtz P."/>
            <person name="Kyrpides N.C."/>
            <person name="Klenk H.P."/>
            <person name="Lapidus A."/>
        </authorList>
    </citation>
    <scope>NUCLEOTIDE SEQUENCE [LARGE SCALE GENOMIC DNA]</scope>
    <source>
        <strain evidence="5">DSM 44963</strain>
    </source>
</reference>
<organism evidence="4 5">
    <name type="scientific">Ktedonobacter racemifer DSM 44963</name>
    <dbReference type="NCBI Taxonomy" id="485913"/>
    <lineage>
        <taxon>Bacteria</taxon>
        <taxon>Bacillati</taxon>
        <taxon>Chloroflexota</taxon>
        <taxon>Ktedonobacteria</taxon>
        <taxon>Ktedonobacterales</taxon>
        <taxon>Ktedonobacteraceae</taxon>
        <taxon>Ktedonobacter</taxon>
    </lineage>
</organism>
<sequence>MSTILVTGATGHLGSEVVRQLLEREHSVRAYTRQPHPSVPAGMQVYQGDIREGSGLDEATKGVDAIIHCATLFEPGFTTDLEGSRHLIEAAKANGSPHLVYISIAGIDHSPFSLWAENPVSQVKLSVEHTIEQSGLPWSIVRATQFHYLVLGLITSGEDEKTSTITIPAGSRFQSIDISEVAQTLVTLAEQGAAGRVPDIGGPEVLTLEEMTQTYQGIFHKHNVVRSEPAEVLSGEFYDACRSDDKLVPDRAVGRITWESFLQQQT</sequence>
<keyword evidence="5" id="KW-1185">Reference proteome</keyword>
<dbReference type="OrthoDB" id="152510at2"/>